<keyword evidence="1" id="KW-1133">Transmembrane helix</keyword>
<reference evidence="2" key="1">
    <citation type="submission" date="2018-06" db="EMBL/GenBank/DDBJ databases">
        <authorList>
            <person name="Zhirakovskaya E."/>
        </authorList>
    </citation>
    <scope>NUCLEOTIDE SEQUENCE</scope>
</reference>
<dbReference type="NCBIfam" id="TIGR03370">
    <property type="entry name" value="VPLPA-CTERM"/>
    <property type="match status" value="1"/>
</dbReference>
<organism evidence="2">
    <name type="scientific">hydrothermal vent metagenome</name>
    <dbReference type="NCBI Taxonomy" id="652676"/>
    <lineage>
        <taxon>unclassified sequences</taxon>
        <taxon>metagenomes</taxon>
        <taxon>ecological metagenomes</taxon>
    </lineage>
</organism>
<feature type="transmembrane region" description="Helical" evidence="1">
    <location>
        <begin position="251"/>
        <end position="272"/>
    </location>
</feature>
<dbReference type="EMBL" id="UOFE01000013">
    <property type="protein sequence ID" value="VAW51155.1"/>
    <property type="molecule type" value="Genomic_DNA"/>
</dbReference>
<keyword evidence="1" id="KW-0472">Membrane</keyword>
<proteinExistence type="predicted"/>
<dbReference type="AlphaFoldDB" id="A0A3B0W5H5"/>
<name>A0A3B0W5H5_9ZZZZ</name>
<gene>
    <name evidence="2" type="ORF">MNBD_GAMMA05-1009</name>
</gene>
<protein>
    <recommendedName>
        <fullName evidence="3">PEP-CTERM protein-sorting domain-containing protein</fullName>
    </recommendedName>
</protein>
<dbReference type="PROSITE" id="PS51257">
    <property type="entry name" value="PROKAR_LIPOPROTEIN"/>
    <property type="match status" value="1"/>
</dbReference>
<evidence type="ECO:0000313" key="2">
    <source>
        <dbReference type="EMBL" id="VAW51155.1"/>
    </source>
</evidence>
<dbReference type="InterPro" id="IPR022472">
    <property type="entry name" value="VPLPA-CTERM"/>
</dbReference>
<evidence type="ECO:0000256" key="1">
    <source>
        <dbReference type="SAM" id="Phobius"/>
    </source>
</evidence>
<accession>A0A3B0W5H5</accession>
<sequence length="277" mass="29716">MKKLDRKLTAVVAAGLLSCLASVSVSAATVKLFNETFDGVKGFKCDWSYGFCDKRKYGVPSQAKGADNDWTGVRFERPDGGAIQKDVGVQKYGGGSNWTRTGAVKDDAGLMFTLDTTGFENISLSFDWRTFYDGSYYEPDELVVGYFVGDVTAGLPAPQINGFKNTLDLRNAAHGGVDGDWNWSNTTGGNNGNWVEIFRGGPNNNWSTENILLGIDAADAATISIAFWADADNWATGKFDNVMVFGDSVSVVPVPAAIWLFGSGLLGLVGLARRSKG</sequence>
<keyword evidence="1" id="KW-0812">Transmembrane</keyword>
<evidence type="ECO:0008006" key="3">
    <source>
        <dbReference type="Google" id="ProtNLM"/>
    </source>
</evidence>